<dbReference type="Pfam" id="PF00135">
    <property type="entry name" value="COesterase"/>
    <property type="match status" value="1"/>
</dbReference>
<protein>
    <recommendedName>
        <fullName evidence="3">Carboxylesterase type B domain-containing protein</fullName>
    </recommendedName>
</protein>
<feature type="chain" id="PRO_5003191805" description="Carboxylesterase type B domain-containing protein" evidence="2">
    <location>
        <begin position="19"/>
        <end position="588"/>
    </location>
</feature>
<evidence type="ECO:0000259" key="3">
    <source>
        <dbReference type="Pfam" id="PF00135"/>
    </source>
</evidence>
<proteinExistence type="inferred from homology"/>
<organism evidence="4">
    <name type="scientific">Oikopleura dioica</name>
    <name type="common">Tunicate</name>
    <dbReference type="NCBI Taxonomy" id="34765"/>
    <lineage>
        <taxon>Eukaryota</taxon>
        <taxon>Metazoa</taxon>
        <taxon>Chordata</taxon>
        <taxon>Tunicata</taxon>
        <taxon>Appendicularia</taxon>
        <taxon>Copelata</taxon>
        <taxon>Oikopleuridae</taxon>
        <taxon>Oikopleura</taxon>
    </lineage>
</organism>
<dbReference type="InterPro" id="IPR019819">
    <property type="entry name" value="Carboxylesterase_B_CS"/>
</dbReference>
<dbReference type="PROSITE" id="PS00941">
    <property type="entry name" value="CARBOXYLESTERASE_B_2"/>
    <property type="match status" value="1"/>
</dbReference>
<accession>E4XWT6</accession>
<reference evidence="4" key="1">
    <citation type="journal article" date="2010" name="Science">
        <title>Plasticity of animal genome architecture unmasked by rapid evolution of a pelagic tunicate.</title>
        <authorList>
            <person name="Denoeud F."/>
            <person name="Henriet S."/>
            <person name="Mungpakdee S."/>
            <person name="Aury J.M."/>
            <person name="Da Silva C."/>
            <person name="Brinkmann H."/>
            <person name="Mikhaleva J."/>
            <person name="Olsen L.C."/>
            <person name="Jubin C."/>
            <person name="Canestro C."/>
            <person name="Bouquet J.M."/>
            <person name="Danks G."/>
            <person name="Poulain J."/>
            <person name="Campsteijn C."/>
            <person name="Adamski M."/>
            <person name="Cross I."/>
            <person name="Yadetie F."/>
            <person name="Muffato M."/>
            <person name="Louis A."/>
            <person name="Butcher S."/>
            <person name="Tsagkogeorga G."/>
            <person name="Konrad A."/>
            <person name="Singh S."/>
            <person name="Jensen M.F."/>
            <person name="Cong E.H."/>
            <person name="Eikeseth-Otteraa H."/>
            <person name="Noel B."/>
            <person name="Anthouard V."/>
            <person name="Porcel B.M."/>
            <person name="Kachouri-Lafond R."/>
            <person name="Nishino A."/>
            <person name="Ugolini M."/>
            <person name="Chourrout P."/>
            <person name="Nishida H."/>
            <person name="Aasland R."/>
            <person name="Huzurbazar S."/>
            <person name="Westhof E."/>
            <person name="Delsuc F."/>
            <person name="Lehrach H."/>
            <person name="Reinhardt R."/>
            <person name="Weissenbach J."/>
            <person name="Roy S.W."/>
            <person name="Artiguenave F."/>
            <person name="Postlethwait J.H."/>
            <person name="Manak J.R."/>
            <person name="Thompson E.M."/>
            <person name="Jaillon O."/>
            <person name="Du Pasquier L."/>
            <person name="Boudinot P."/>
            <person name="Liberles D.A."/>
            <person name="Volff J.N."/>
            <person name="Philippe H."/>
            <person name="Lenhard B."/>
            <person name="Roest Crollius H."/>
            <person name="Wincker P."/>
            <person name="Chourrout D."/>
        </authorList>
    </citation>
    <scope>NUCLEOTIDE SEQUENCE [LARGE SCALE GENOMIC DNA]</scope>
</reference>
<dbReference type="InterPro" id="IPR050309">
    <property type="entry name" value="Type-B_Carboxylest/Lipase"/>
</dbReference>
<dbReference type="OrthoDB" id="6846267at2759"/>
<sequence length="588" mass="66239">MRLRKLRMLSFLLSTAFASITRYEGIPYALAPVGNLRWQKPVSNGLTLLQDGGGNEDCLYLDIVKPDSIASGTLLPIYFWIHGGHFRNGAGAWYDGEPLGNSEEMIVVTIQYRLGPLGFLNYPRHMGSEVPLNIGLYDQRMALKLIYDYAETIGGDKNRITVSGESAGSISTSVHAFAPPSAMYISQTIQQSGVAALTSPENWTNTNMEELLKYLCTVEISCPDWVNVSQTIQYLRTLEFGTDDFWIMYDVLGTAHAEIINDDRDFFGGQTLQEIIDAKSFKIMPTIIFFTAFEGSISVDEYPTKYNKDNFMSAWSDLGQGSLLFSHNDLTFEDSQALTWRSFGRMSCDFPDETPARFEDIDDKTAVRLLQLASEYYKQRADTWIIHFDTTEGGNEWSKRAPHAAELKHLFGWGGYPTVTDFMIKTWRSFVTTGNPSWGTYNFPQYDGFERHIEIENDANEQIIVRSDARFDFDAHLFFDRNNPSPAMEICTASTQPPTIPPNPPQDYCTSVTVSGIASDMNGYFFNGVYTKEFEVVNNAPVFGNGDWKMSIHTAGNWIISYGLGGEPVAWGVLDDFWCPAFSNAWTW</sequence>
<dbReference type="InterPro" id="IPR029058">
    <property type="entry name" value="AB_hydrolase_fold"/>
</dbReference>
<keyword evidence="5" id="KW-1185">Reference proteome</keyword>
<dbReference type="Proteomes" id="UP000001307">
    <property type="component" value="Unassembled WGS sequence"/>
</dbReference>
<dbReference type="EMBL" id="FN653255">
    <property type="protein sequence ID" value="CBY14130.1"/>
    <property type="molecule type" value="Genomic_DNA"/>
</dbReference>
<evidence type="ECO:0000313" key="4">
    <source>
        <dbReference type="EMBL" id="CBY14130.1"/>
    </source>
</evidence>
<dbReference type="Gene3D" id="3.40.50.1820">
    <property type="entry name" value="alpha/beta hydrolase"/>
    <property type="match status" value="1"/>
</dbReference>
<dbReference type="PANTHER" id="PTHR11559">
    <property type="entry name" value="CARBOXYLESTERASE"/>
    <property type="match status" value="1"/>
</dbReference>
<evidence type="ECO:0000256" key="1">
    <source>
        <dbReference type="ARBA" id="ARBA00005964"/>
    </source>
</evidence>
<gene>
    <name evidence="4" type="ORF">GSOID_T00007112001</name>
</gene>
<name>E4XWT6_OIKDI</name>
<dbReference type="ESTHER" id="oikdi-e4xwt6">
    <property type="family name" value="Carb_B_Chordata"/>
</dbReference>
<evidence type="ECO:0000256" key="2">
    <source>
        <dbReference type="SAM" id="SignalP"/>
    </source>
</evidence>
<keyword evidence="2" id="KW-0732">Signal</keyword>
<dbReference type="InParanoid" id="E4XWT6"/>
<dbReference type="AlphaFoldDB" id="E4XWT6"/>
<comment type="similarity">
    <text evidence="1">Belongs to the type-B carboxylesterase/lipase family.</text>
</comment>
<feature type="signal peptide" evidence="2">
    <location>
        <begin position="1"/>
        <end position="18"/>
    </location>
</feature>
<feature type="domain" description="Carboxylesterase type B" evidence="3">
    <location>
        <begin position="54"/>
        <end position="460"/>
    </location>
</feature>
<dbReference type="InterPro" id="IPR002018">
    <property type="entry name" value="CarbesteraseB"/>
</dbReference>
<dbReference type="SUPFAM" id="SSF53474">
    <property type="entry name" value="alpha/beta-Hydrolases"/>
    <property type="match status" value="1"/>
</dbReference>
<evidence type="ECO:0000313" key="5">
    <source>
        <dbReference type="Proteomes" id="UP000001307"/>
    </source>
</evidence>